<protein>
    <submittedName>
        <fullName evidence="1">Uncharacterized protein</fullName>
    </submittedName>
</protein>
<sequence>MDENDESSELSSKTYPLNENEILFNEIEKSDPNQILIKLLFVDDSYKKEIFQNILVSHKSKIENSACLVGWIVFCFAKIFEINIDFDFSKCFQNIYRNELISLNRKYSKNITKMLNTENFRTFTIMKHMKNLIEFFSENISLFDVLKPDFQPFVNFITETELLNNFGLSSLPLLSDNFINQINMFDFFNSIKKSERKDEKELSEDDILPPDLFYSFHELFIHLQFNTNYQNFIIAKTIFPAEKNFEGGDIFLSLGNTSVLSVKHMIDILYKTVLNFFMIGEFQKGIYILNSFVNDSPNDFNTSFIEIKFWILSTIILQRLFDHSFLETLLPLITPNEDNLSNKFKNLKRENNCVEFIFRLSNDIELLKDIEKMINKKINFPEIVKLSFPFLFTESLRILDINLLSILKNHQKPLFHIIDRDRKNDDDFIYSYFIISLILKSINLGENELDDKVIHDIKTLLSLIENLKTKKGVIIDIFSLIFITVNDKFLFSSKNCEKLLLFLSEFVQDENILKYVQEGIRKIQIMCLNSNTKKSRSIEYLLVSKENYFYHAYFLNIFEFIEEKVYIGTDLDYLCEKYPNKTKLINTFRNVLQYLKSNRDTNEKSFIPDIIQPNTLETCYEIGLSLQNEKESLKFIISNSKNNFYKTMANKRLEQINHNHMKCVKKCQSRNFQIFSDSLTNLCNSCELSHIISFHNKINFDSGKKILLQSFHEYINHLVDLVIFTKCDSTDYLQKIPENPTAFFHEMIKNSIEIENSKITERKQLIENLEKILGSSIQEYILLNIDQFDENEVEYYLKNNKSAYLVYTLFSRKQITNDTSECLIKYIKNETSTMDPSEEELLSELKTLLEATSIDFESLIELSYQISSDKFIDILDEKLFILDIKELIRYSNEFGCDPSLNEKVHVLYDILLLGIDFNPLKNILPILIQKQQFELAKQFVHFYRYKIDVISIIRKEVLNSIRNKTDPEIIFGICPEIRSKIISSLPARYSTIFPSNLSFQFDESIPSNWNKSTDIITTLKNNLGDIYNTSNNEKAVIILKAHKEVDFDNEFVSLFVNKPMSFKKDDRLNNDRIKTIIFFLRSFHSVFRSQEKVLQACSKLLLGFMNETNVVDPISEQKAIIQMKLIRDAINEIKKLLHIYRIMSNFDRGFNDISLMVNTLYEFTTAFMFSKHSIKYSFRNFIAKENGEKFNKLCYFYDFPELALKIANAWHLKDFDGREDYAMKCLSLGRFEQGLHYAPNRRRTTSSLSAEQSKILSNRVIALYSRLFTYETDFVTTLSQSLTIDPFLCEFINRDALIYKFSDSSSERKLRRPSFGLSLSNHMISQSSPSVSDNKVSRTLSIQNLPNNYKPVIRREGPRVTFEINKNVRLPKKFIPKYMTVSNFRAPHFYLRIKAIVEHKLSAFTPPEHMKMLRHFLRTNSKITDQISYFVSNGLIDKAIKYIKNQTSDQVKWNLFFTNLFIGSYANSYEEWLKVKIKQVDPELKFFGSYLEKLLKFAISRSMYHLQLEVELILERKETAAITAISLSTKCQFLKDSIVFLRTAETALNSELSGKRTIRKAPSKLTHPKIMQLLKDIDLQIKFNQFCIGKGLTECSMNLFHSKYTSESMVVYLLKEHEYNLAVNIINHCNLSVTTIGMKLIDILVNEDDQSILSFVSGLAEESPQYIFEYIFSAMLMRLFFVFDNEELSINLINRCVKDQDFKCRLMIQFMKLEDAFQIAKNANLTHLMPLIGHLAQMRNLGFVVNDVTRLLARHKSLSFISK</sequence>
<organism evidence="1 2">
    <name type="scientific">Tritrichomonas foetus</name>
    <dbReference type="NCBI Taxonomy" id="1144522"/>
    <lineage>
        <taxon>Eukaryota</taxon>
        <taxon>Metamonada</taxon>
        <taxon>Parabasalia</taxon>
        <taxon>Tritrichomonadida</taxon>
        <taxon>Tritrichomonadidae</taxon>
        <taxon>Tritrichomonas</taxon>
    </lineage>
</organism>
<dbReference type="EMBL" id="MLAK01000776">
    <property type="protein sequence ID" value="OHT04926.1"/>
    <property type="molecule type" value="Genomic_DNA"/>
</dbReference>
<dbReference type="Proteomes" id="UP000179807">
    <property type="component" value="Unassembled WGS sequence"/>
</dbReference>
<accession>A0A1J4K5H7</accession>
<dbReference type="RefSeq" id="XP_068358062.1">
    <property type="nucleotide sequence ID" value="XM_068505582.1"/>
</dbReference>
<proteinExistence type="predicted"/>
<comment type="caution">
    <text evidence="1">The sequence shown here is derived from an EMBL/GenBank/DDBJ whole genome shotgun (WGS) entry which is preliminary data.</text>
</comment>
<keyword evidence="2" id="KW-1185">Reference proteome</keyword>
<evidence type="ECO:0000313" key="1">
    <source>
        <dbReference type="EMBL" id="OHT04926.1"/>
    </source>
</evidence>
<name>A0A1J4K5H7_9EUKA</name>
<gene>
    <name evidence="1" type="ORF">TRFO_27486</name>
</gene>
<dbReference type="GeneID" id="94840286"/>
<evidence type="ECO:0000313" key="2">
    <source>
        <dbReference type="Proteomes" id="UP000179807"/>
    </source>
</evidence>
<reference evidence="1" key="1">
    <citation type="submission" date="2016-10" db="EMBL/GenBank/DDBJ databases">
        <authorList>
            <person name="Benchimol M."/>
            <person name="Almeida L.G."/>
            <person name="Vasconcelos A.T."/>
            <person name="Perreira-Neves A."/>
            <person name="Rosa I.A."/>
            <person name="Tasca T."/>
            <person name="Bogo M.R."/>
            <person name="de Souza W."/>
        </authorList>
    </citation>
    <scope>NUCLEOTIDE SEQUENCE [LARGE SCALE GENOMIC DNA]</scope>
    <source>
        <strain evidence="1">K</strain>
    </source>
</reference>
<dbReference type="VEuPathDB" id="TrichDB:TRFO_27486"/>